<evidence type="ECO:0000256" key="3">
    <source>
        <dbReference type="ARBA" id="ARBA00022679"/>
    </source>
</evidence>
<gene>
    <name evidence="8" type="ORF">ACFFTO_08635</name>
</gene>
<keyword evidence="3 8" id="KW-0808">Transferase</keyword>
<dbReference type="EMBL" id="JBHMBK010000004">
    <property type="protein sequence ID" value="MFB9684250.1"/>
    <property type="molecule type" value="Genomic_DNA"/>
</dbReference>
<organism evidence="8 9">
    <name type="scientific">Amycolatopsis plumensis</name>
    <dbReference type="NCBI Taxonomy" id="236508"/>
    <lineage>
        <taxon>Bacteria</taxon>
        <taxon>Bacillati</taxon>
        <taxon>Actinomycetota</taxon>
        <taxon>Actinomycetes</taxon>
        <taxon>Pseudonocardiales</taxon>
        <taxon>Pseudonocardiaceae</taxon>
        <taxon>Amycolatopsis</taxon>
    </lineage>
</organism>
<proteinExistence type="predicted"/>
<dbReference type="CDD" id="cd00212">
    <property type="entry name" value="PTS_IIB_glc"/>
    <property type="match status" value="1"/>
</dbReference>
<evidence type="ECO:0000259" key="7">
    <source>
        <dbReference type="PROSITE" id="PS51098"/>
    </source>
</evidence>
<accession>A0ABV5U1H5</accession>
<feature type="domain" description="PTS EIIB type-1" evidence="7">
    <location>
        <begin position="53"/>
        <end position="129"/>
    </location>
</feature>
<dbReference type="Pfam" id="PF00367">
    <property type="entry name" value="PTS_EIIB"/>
    <property type="match status" value="1"/>
</dbReference>
<dbReference type="InterPro" id="IPR018113">
    <property type="entry name" value="PTrfase_EIIB_Cys"/>
</dbReference>
<dbReference type="InterPro" id="IPR036878">
    <property type="entry name" value="Glu_permease_IIB"/>
</dbReference>
<dbReference type="RefSeq" id="WP_378190882.1">
    <property type="nucleotide sequence ID" value="NZ_JBHMBK010000004.1"/>
</dbReference>
<keyword evidence="2" id="KW-0762">Sugar transport</keyword>
<dbReference type="EC" id="2.7.1.-" evidence="8"/>
<dbReference type="PROSITE" id="PS51098">
    <property type="entry name" value="PTS_EIIB_TYPE_1"/>
    <property type="match status" value="1"/>
</dbReference>
<evidence type="ECO:0000256" key="2">
    <source>
        <dbReference type="ARBA" id="ARBA00022597"/>
    </source>
</evidence>
<dbReference type="GO" id="GO:0016740">
    <property type="term" value="F:transferase activity"/>
    <property type="evidence" value="ECO:0007669"/>
    <property type="project" value="UniProtKB-KW"/>
</dbReference>
<evidence type="ECO:0000313" key="8">
    <source>
        <dbReference type="EMBL" id="MFB9684250.1"/>
    </source>
</evidence>
<sequence length="129" mass="13501">MGQDAPPRGRVSTTVIRSWPAAACMPTIGVVQVDTRFASGWEQTAIKETAMADDRPEKILAALGGAGNLTEVEGCITRLRCEVEDMSLVDEGALKKAGAMGVVKMGSTALQVIVGPEADTIASDIEDLL</sequence>
<evidence type="ECO:0000313" key="9">
    <source>
        <dbReference type="Proteomes" id="UP001589535"/>
    </source>
</evidence>
<evidence type="ECO:0000256" key="4">
    <source>
        <dbReference type="ARBA" id="ARBA00022683"/>
    </source>
</evidence>
<dbReference type="SUPFAM" id="SSF55604">
    <property type="entry name" value="Glucose permease domain IIB"/>
    <property type="match status" value="1"/>
</dbReference>
<dbReference type="NCBIfam" id="TIGR00826">
    <property type="entry name" value="EIIB_glc"/>
    <property type="match status" value="1"/>
</dbReference>
<evidence type="ECO:0000256" key="1">
    <source>
        <dbReference type="ARBA" id="ARBA00022448"/>
    </source>
</evidence>
<keyword evidence="4" id="KW-0598">Phosphotransferase system</keyword>
<dbReference type="PANTHER" id="PTHR30009">
    <property type="entry name" value="CYTOCHROME C-TYPE SYNTHESIS PROTEIN AND PTS TRANSMEMBRANE COMPONENT"/>
    <property type="match status" value="1"/>
</dbReference>
<evidence type="ECO:0000256" key="5">
    <source>
        <dbReference type="ARBA" id="ARBA00022777"/>
    </source>
</evidence>
<protein>
    <submittedName>
        <fullName evidence="8">Glucose PTS transporter subunit EIIB</fullName>
        <ecNumber evidence="8">2.7.1.-</ecNumber>
    </submittedName>
</protein>
<keyword evidence="9" id="KW-1185">Reference proteome</keyword>
<dbReference type="Gene3D" id="3.30.1360.60">
    <property type="entry name" value="Glucose permease domain IIB"/>
    <property type="match status" value="1"/>
</dbReference>
<dbReference type="InterPro" id="IPR050429">
    <property type="entry name" value="PTS_Glucose_EIICBA"/>
</dbReference>
<comment type="caution">
    <text evidence="8">The sequence shown here is derived from an EMBL/GenBank/DDBJ whole genome shotgun (WGS) entry which is preliminary data.</text>
</comment>
<keyword evidence="1" id="KW-0813">Transport</keyword>
<dbReference type="InterPro" id="IPR001996">
    <property type="entry name" value="PTS_IIB_1"/>
</dbReference>
<feature type="active site" description="Phosphocysteine intermediate; for EIIB activity" evidence="6">
    <location>
        <position position="75"/>
    </location>
</feature>
<keyword evidence="5" id="KW-0418">Kinase</keyword>
<dbReference type="Proteomes" id="UP001589535">
    <property type="component" value="Unassembled WGS sequence"/>
</dbReference>
<reference evidence="8 9" key="1">
    <citation type="submission" date="2024-09" db="EMBL/GenBank/DDBJ databases">
        <authorList>
            <person name="Sun Q."/>
            <person name="Mori K."/>
        </authorList>
    </citation>
    <scope>NUCLEOTIDE SEQUENCE [LARGE SCALE GENOMIC DNA]</scope>
    <source>
        <strain evidence="8 9">JCM 13852</strain>
    </source>
</reference>
<name>A0ABV5U1H5_9PSEU</name>
<evidence type="ECO:0000256" key="6">
    <source>
        <dbReference type="PROSITE-ProRule" id="PRU00421"/>
    </source>
</evidence>